<sequence>MIGVIHPFMVVTGSDRRAGKTQYVQPGNKEWITECEMPPNWKVNLSHNGWTNNEIGVAWLKHFDNATRSRTQGVY</sequence>
<dbReference type="Proteomes" id="UP000800200">
    <property type="component" value="Unassembled WGS sequence"/>
</dbReference>
<reference evidence="1" key="1">
    <citation type="journal article" date="2020" name="Stud. Mycol.">
        <title>101 Dothideomycetes genomes: a test case for predicting lifestyles and emergence of pathogens.</title>
        <authorList>
            <person name="Haridas S."/>
            <person name="Albert R."/>
            <person name="Binder M."/>
            <person name="Bloem J."/>
            <person name="Labutti K."/>
            <person name="Salamov A."/>
            <person name="Andreopoulos B."/>
            <person name="Baker S."/>
            <person name="Barry K."/>
            <person name="Bills G."/>
            <person name="Bluhm B."/>
            <person name="Cannon C."/>
            <person name="Castanera R."/>
            <person name="Culley D."/>
            <person name="Daum C."/>
            <person name="Ezra D."/>
            <person name="Gonzalez J."/>
            <person name="Henrissat B."/>
            <person name="Kuo A."/>
            <person name="Liang C."/>
            <person name="Lipzen A."/>
            <person name="Lutzoni F."/>
            <person name="Magnuson J."/>
            <person name="Mondo S."/>
            <person name="Nolan M."/>
            <person name="Ohm R."/>
            <person name="Pangilinan J."/>
            <person name="Park H.-J."/>
            <person name="Ramirez L."/>
            <person name="Alfaro M."/>
            <person name="Sun H."/>
            <person name="Tritt A."/>
            <person name="Yoshinaga Y."/>
            <person name="Zwiers L.-H."/>
            <person name="Turgeon B."/>
            <person name="Goodwin S."/>
            <person name="Spatafora J."/>
            <person name="Crous P."/>
            <person name="Grigoriev I."/>
        </authorList>
    </citation>
    <scope>NUCLEOTIDE SEQUENCE</scope>
    <source>
        <strain evidence="1">CBS 207.26</strain>
    </source>
</reference>
<dbReference type="AlphaFoldDB" id="A0A6A6DWF2"/>
<evidence type="ECO:0008006" key="3">
    <source>
        <dbReference type="Google" id="ProtNLM"/>
    </source>
</evidence>
<evidence type="ECO:0000313" key="1">
    <source>
        <dbReference type="EMBL" id="KAF2182310.1"/>
    </source>
</evidence>
<keyword evidence="2" id="KW-1185">Reference proteome</keyword>
<evidence type="ECO:0000313" key="2">
    <source>
        <dbReference type="Proteomes" id="UP000800200"/>
    </source>
</evidence>
<accession>A0A6A6DWF2</accession>
<dbReference type="EMBL" id="ML994648">
    <property type="protein sequence ID" value="KAF2182310.1"/>
    <property type="molecule type" value="Genomic_DNA"/>
</dbReference>
<name>A0A6A6DWF2_9PEZI</name>
<gene>
    <name evidence="1" type="ORF">K469DRAFT_586627</name>
</gene>
<protein>
    <recommendedName>
        <fullName evidence="3">DDE-1 domain-containing protein</fullName>
    </recommendedName>
</protein>
<proteinExistence type="predicted"/>
<organism evidence="1 2">
    <name type="scientific">Zopfia rhizophila CBS 207.26</name>
    <dbReference type="NCBI Taxonomy" id="1314779"/>
    <lineage>
        <taxon>Eukaryota</taxon>
        <taxon>Fungi</taxon>
        <taxon>Dikarya</taxon>
        <taxon>Ascomycota</taxon>
        <taxon>Pezizomycotina</taxon>
        <taxon>Dothideomycetes</taxon>
        <taxon>Dothideomycetes incertae sedis</taxon>
        <taxon>Zopfiaceae</taxon>
        <taxon>Zopfia</taxon>
    </lineage>
</organism>
<dbReference type="OrthoDB" id="5231586at2759"/>